<evidence type="ECO:0000313" key="2">
    <source>
        <dbReference type="Proteomes" id="UP000604273"/>
    </source>
</evidence>
<dbReference type="AlphaFoldDB" id="A0A8H4TM11"/>
<name>A0A8H4TM11_9HYPO</name>
<keyword evidence="2" id="KW-1185">Reference proteome</keyword>
<gene>
    <name evidence="1" type="ORF">FGADI_984</name>
</gene>
<dbReference type="EMBL" id="JABFAI010000024">
    <property type="protein sequence ID" value="KAF4960337.1"/>
    <property type="molecule type" value="Genomic_DNA"/>
</dbReference>
<accession>A0A8H4TM11</accession>
<evidence type="ECO:0000313" key="1">
    <source>
        <dbReference type="EMBL" id="KAF4960337.1"/>
    </source>
</evidence>
<proteinExistence type="predicted"/>
<reference evidence="1" key="1">
    <citation type="journal article" date="2020" name="BMC Genomics">
        <title>Correction to: Identification and distribution of gene clusters required for synthesis of sphingolipid metabolism inhibitors in diverse species of the filamentous fungus Fusarium.</title>
        <authorList>
            <person name="Kim H.S."/>
            <person name="Lohmar J.M."/>
            <person name="Busman M."/>
            <person name="Brown D.W."/>
            <person name="Naumann T.A."/>
            <person name="Divon H.H."/>
            <person name="Lysoe E."/>
            <person name="Uhlig S."/>
            <person name="Proctor R.H."/>
        </authorList>
    </citation>
    <scope>NUCLEOTIDE SEQUENCE</scope>
    <source>
        <strain evidence="1">NRRL 45417</strain>
    </source>
</reference>
<protein>
    <submittedName>
        <fullName evidence="1">Uncharacterized protein</fullName>
    </submittedName>
</protein>
<sequence length="143" mass="15858">MTFHHQNVSLPRLEIFRFAESTAFVSVCLLSRAGKHWASPAHDRDLNGTFYPNITQDLTCALSRARIVIATTPATGQDDIIQKAHELTMEVAAEFGFTKMEGMLEAFKRDYRVDGRSLESFGLPTKATKEQIPAIFNAAASPV</sequence>
<organism evidence="1 2">
    <name type="scientific">Fusarium gaditjirri</name>
    <dbReference type="NCBI Taxonomy" id="282569"/>
    <lineage>
        <taxon>Eukaryota</taxon>
        <taxon>Fungi</taxon>
        <taxon>Dikarya</taxon>
        <taxon>Ascomycota</taxon>
        <taxon>Pezizomycotina</taxon>
        <taxon>Sordariomycetes</taxon>
        <taxon>Hypocreomycetidae</taxon>
        <taxon>Hypocreales</taxon>
        <taxon>Nectriaceae</taxon>
        <taxon>Fusarium</taxon>
        <taxon>Fusarium nisikadoi species complex</taxon>
    </lineage>
</organism>
<reference evidence="1" key="2">
    <citation type="submission" date="2020-05" db="EMBL/GenBank/DDBJ databases">
        <authorList>
            <person name="Kim H.-S."/>
            <person name="Proctor R.H."/>
            <person name="Brown D.W."/>
        </authorList>
    </citation>
    <scope>NUCLEOTIDE SEQUENCE</scope>
    <source>
        <strain evidence="1">NRRL 45417</strain>
    </source>
</reference>
<dbReference type="Proteomes" id="UP000604273">
    <property type="component" value="Unassembled WGS sequence"/>
</dbReference>
<comment type="caution">
    <text evidence="1">The sequence shown here is derived from an EMBL/GenBank/DDBJ whole genome shotgun (WGS) entry which is preliminary data.</text>
</comment>
<dbReference type="OrthoDB" id="4394513at2759"/>